<dbReference type="AlphaFoldDB" id="A0AAN9LYN2"/>
<dbReference type="EMBL" id="JAYMYR010000009">
    <property type="protein sequence ID" value="KAK7342493.1"/>
    <property type="molecule type" value="Genomic_DNA"/>
</dbReference>
<sequence length="73" mass="7809">MAKSRPNTLSFATTLSLSRFPESASLTVFATALAEPETEDLKMFVNSRLPSGFATQTVTGIGRRKCAIACVVL</sequence>
<gene>
    <name evidence="1" type="ORF">VNO80_25448</name>
</gene>
<organism evidence="1 2">
    <name type="scientific">Phaseolus coccineus</name>
    <name type="common">Scarlet runner bean</name>
    <name type="synonym">Phaseolus multiflorus</name>
    <dbReference type="NCBI Taxonomy" id="3886"/>
    <lineage>
        <taxon>Eukaryota</taxon>
        <taxon>Viridiplantae</taxon>
        <taxon>Streptophyta</taxon>
        <taxon>Embryophyta</taxon>
        <taxon>Tracheophyta</taxon>
        <taxon>Spermatophyta</taxon>
        <taxon>Magnoliopsida</taxon>
        <taxon>eudicotyledons</taxon>
        <taxon>Gunneridae</taxon>
        <taxon>Pentapetalae</taxon>
        <taxon>rosids</taxon>
        <taxon>fabids</taxon>
        <taxon>Fabales</taxon>
        <taxon>Fabaceae</taxon>
        <taxon>Papilionoideae</taxon>
        <taxon>50 kb inversion clade</taxon>
        <taxon>NPAAA clade</taxon>
        <taxon>indigoferoid/millettioid clade</taxon>
        <taxon>Phaseoleae</taxon>
        <taxon>Phaseolus</taxon>
    </lineage>
</organism>
<accession>A0AAN9LYN2</accession>
<comment type="caution">
    <text evidence="1">The sequence shown here is derived from an EMBL/GenBank/DDBJ whole genome shotgun (WGS) entry which is preliminary data.</text>
</comment>
<name>A0AAN9LYN2_PHACN</name>
<protein>
    <submittedName>
        <fullName evidence="1">Uncharacterized protein</fullName>
    </submittedName>
</protein>
<evidence type="ECO:0000313" key="2">
    <source>
        <dbReference type="Proteomes" id="UP001374584"/>
    </source>
</evidence>
<reference evidence="1 2" key="1">
    <citation type="submission" date="2024-01" db="EMBL/GenBank/DDBJ databases">
        <title>The genomes of 5 underutilized Papilionoideae crops provide insights into root nodulation and disease resistanc.</title>
        <authorList>
            <person name="Jiang F."/>
        </authorList>
    </citation>
    <scope>NUCLEOTIDE SEQUENCE [LARGE SCALE GENOMIC DNA]</scope>
    <source>
        <strain evidence="1">JINMINGXINNONG_FW02</strain>
        <tissue evidence="1">Leaves</tissue>
    </source>
</reference>
<evidence type="ECO:0000313" key="1">
    <source>
        <dbReference type="EMBL" id="KAK7342493.1"/>
    </source>
</evidence>
<keyword evidence="2" id="KW-1185">Reference proteome</keyword>
<proteinExistence type="predicted"/>
<dbReference type="Proteomes" id="UP001374584">
    <property type="component" value="Unassembled WGS sequence"/>
</dbReference>